<name>A0A016VAD9_9BILA</name>
<reference evidence="2" key="1">
    <citation type="journal article" date="2015" name="Nat. Genet.">
        <title>The genome and transcriptome of the zoonotic hookworm Ancylostoma ceylanicum identify infection-specific gene families.</title>
        <authorList>
            <person name="Schwarz E.M."/>
            <person name="Hu Y."/>
            <person name="Antoshechkin I."/>
            <person name="Miller M.M."/>
            <person name="Sternberg P.W."/>
            <person name="Aroian R.V."/>
        </authorList>
    </citation>
    <scope>NUCLEOTIDE SEQUENCE</scope>
    <source>
        <strain evidence="2">HY135</strain>
    </source>
</reference>
<evidence type="ECO:0000313" key="2">
    <source>
        <dbReference type="Proteomes" id="UP000024635"/>
    </source>
</evidence>
<proteinExistence type="predicted"/>
<sequence>MAMVLSYHYDILYGSREVFSPSSQHHHIALRIFRMSFINKACETSIFRAKVSSGRDCGSYPCLVNE</sequence>
<gene>
    <name evidence="1" type="primary">Acey_s0014.g2393</name>
    <name evidence="1" type="ORF">Y032_0014g2393</name>
</gene>
<accession>A0A016VAD9</accession>
<dbReference type="Proteomes" id="UP000024635">
    <property type="component" value="Unassembled WGS sequence"/>
</dbReference>
<dbReference type="EMBL" id="JARK01001350">
    <property type="protein sequence ID" value="EYC24241.1"/>
    <property type="molecule type" value="Genomic_DNA"/>
</dbReference>
<keyword evidence="2" id="KW-1185">Reference proteome</keyword>
<organism evidence="1 2">
    <name type="scientific">Ancylostoma ceylanicum</name>
    <dbReference type="NCBI Taxonomy" id="53326"/>
    <lineage>
        <taxon>Eukaryota</taxon>
        <taxon>Metazoa</taxon>
        <taxon>Ecdysozoa</taxon>
        <taxon>Nematoda</taxon>
        <taxon>Chromadorea</taxon>
        <taxon>Rhabditida</taxon>
        <taxon>Rhabditina</taxon>
        <taxon>Rhabditomorpha</taxon>
        <taxon>Strongyloidea</taxon>
        <taxon>Ancylostomatidae</taxon>
        <taxon>Ancylostomatinae</taxon>
        <taxon>Ancylostoma</taxon>
    </lineage>
</organism>
<dbReference type="AlphaFoldDB" id="A0A016VAD9"/>
<evidence type="ECO:0000313" key="1">
    <source>
        <dbReference type="EMBL" id="EYC24241.1"/>
    </source>
</evidence>
<comment type="caution">
    <text evidence="1">The sequence shown here is derived from an EMBL/GenBank/DDBJ whole genome shotgun (WGS) entry which is preliminary data.</text>
</comment>
<protein>
    <submittedName>
        <fullName evidence="1">Uncharacterized protein</fullName>
    </submittedName>
</protein>